<gene>
    <name evidence="2" type="ORF">QTJ16_000708</name>
</gene>
<dbReference type="InterPro" id="IPR013865">
    <property type="entry name" value="FAM32A"/>
</dbReference>
<evidence type="ECO:0000313" key="3">
    <source>
        <dbReference type="Proteomes" id="UP001285354"/>
    </source>
</evidence>
<dbReference type="EMBL" id="JAUBYV010000001">
    <property type="protein sequence ID" value="KAK2629888.1"/>
    <property type="molecule type" value="Genomic_DNA"/>
</dbReference>
<dbReference type="AlphaFoldDB" id="A0AAD9T4J6"/>
<reference evidence="2" key="1">
    <citation type="submission" date="2023-06" db="EMBL/GenBank/DDBJ databases">
        <title>Draft genome of Marssonina rosae.</title>
        <authorList>
            <person name="Cheng Q."/>
        </authorList>
    </citation>
    <scope>NUCLEOTIDE SEQUENCE</scope>
    <source>
        <strain evidence="2">R4</strain>
    </source>
</reference>
<dbReference type="GO" id="GO:0005730">
    <property type="term" value="C:nucleolus"/>
    <property type="evidence" value="ECO:0007669"/>
    <property type="project" value="TreeGrafter"/>
</dbReference>
<dbReference type="Proteomes" id="UP001285354">
    <property type="component" value="Unassembled WGS sequence"/>
</dbReference>
<comment type="caution">
    <text evidence="2">The sequence shown here is derived from an EMBL/GenBank/DDBJ whole genome shotgun (WGS) entry which is preliminary data.</text>
</comment>
<protein>
    <recommendedName>
        <fullName evidence="4">DUF1754-domain-containing protein</fullName>
    </recommendedName>
</protein>
<proteinExistence type="predicted"/>
<dbReference type="PANTHER" id="PTHR13282">
    <property type="entry name" value="PROTEIN FAM32A"/>
    <property type="match status" value="1"/>
</dbReference>
<keyword evidence="3" id="KW-1185">Reference proteome</keyword>
<evidence type="ECO:0008006" key="4">
    <source>
        <dbReference type="Google" id="ProtNLM"/>
    </source>
</evidence>
<evidence type="ECO:0000256" key="1">
    <source>
        <dbReference type="SAM" id="MobiDB-lite"/>
    </source>
</evidence>
<organism evidence="2 3">
    <name type="scientific">Diplocarpon rosae</name>
    <dbReference type="NCBI Taxonomy" id="946125"/>
    <lineage>
        <taxon>Eukaryota</taxon>
        <taxon>Fungi</taxon>
        <taxon>Dikarya</taxon>
        <taxon>Ascomycota</taxon>
        <taxon>Pezizomycotina</taxon>
        <taxon>Leotiomycetes</taxon>
        <taxon>Helotiales</taxon>
        <taxon>Drepanopezizaceae</taxon>
        <taxon>Diplocarpon</taxon>
    </lineage>
</organism>
<dbReference type="Pfam" id="PF08555">
    <property type="entry name" value="FAM32A"/>
    <property type="match status" value="1"/>
</dbReference>
<dbReference type="PANTHER" id="PTHR13282:SF6">
    <property type="entry name" value="PROTEIN FAM32A"/>
    <property type="match status" value="1"/>
</dbReference>
<name>A0AAD9T4J6_9HELO</name>
<feature type="compositionally biased region" description="Low complexity" evidence="1">
    <location>
        <begin position="35"/>
        <end position="48"/>
    </location>
</feature>
<feature type="region of interest" description="Disordered" evidence="1">
    <location>
        <begin position="1"/>
        <end position="100"/>
    </location>
</feature>
<evidence type="ECO:0000313" key="2">
    <source>
        <dbReference type="EMBL" id="KAK2629888.1"/>
    </source>
</evidence>
<feature type="compositionally biased region" description="Basic and acidic residues" evidence="1">
    <location>
        <begin position="82"/>
        <end position="100"/>
    </location>
</feature>
<sequence length="143" mass="15675">MPGDEYASVVRGGLKLKGGAPTGIPKKKKKKSKAASESEASSASKKSALQSALEDEDAGSSQAIVRRKERSQDCNGMDLDEERLRELEGRGGDGKTASERAYEELHDRLQKEGVKTHKERVEELNKYLSKLSEHHDMPRIGPG</sequence>
<accession>A0AAD9T4J6</accession>